<accession>A0AAD6HDF5</accession>
<gene>
    <name evidence="2" type="ORF">N7493_010777</name>
</gene>
<comment type="caution">
    <text evidence="2">The sequence shown here is derived from an EMBL/GenBank/DDBJ whole genome shotgun (WGS) entry which is preliminary data.</text>
</comment>
<reference evidence="2" key="2">
    <citation type="submission" date="2023-01" db="EMBL/GenBank/DDBJ databases">
        <authorList>
            <person name="Petersen C."/>
        </authorList>
    </citation>
    <scope>NUCLEOTIDE SEQUENCE</scope>
    <source>
        <strain evidence="2">IBT 17514</strain>
    </source>
</reference>
<evidence type="ECO:0000313" key="3">
    <source>
        <dbReference type="Proteomes" id="UP001215712"/>
    </source>
</evidence>
<evidence type="ECO:0000256" key="1">
    <source>
        <dbReference type="SAM" id="MobiDB-lite"/>
    </source>
</evidence>
<feature type="region of interest" description="Disordered" evidence="1">
    <location>
        <begin position="1"/>
        <end position="20"/>
    </location>
</feature>
<protein>
    <submittedName>
        <fullName evidence="2">Uncharacterized protein</fullName>
    </submittedName>
</protein>
<dbReference type="AlphaFoldDB" id="A0AAD6HDF5"/>
<proteinExistence type="predicted"/>
<sequence length="86" mass="9866">MSSPCRHATDAVTEAETPNREPMVLVSQRDFSQLVRQRRHLLQMRKQSNPDLSFSRRANELLASEIVEAWSLMVPVIFNANMLLLS</sequence>
<evidence type="ECO:0000313" key="2">
    <source>
        <dbReference type="EMBL" id="KAJ5709443.1"/>
    </source>
</evidence>
<keyword evidence="3" id="KW-1185">Reference proteome</keyword>
<name>A0AAD6HDF5_9EURO</name>
<dbReference type="Proteomes" id="UP001215712">
    <property type="component" value="Unassembled WGS sequence"/>
</dbReference>
<organism evidence="2 3">
    <name type="scientific">Penicillium malachiteum</name>
    <dbReference type="NCBI Taxonomy" id="1324776"/>
    <lineage>
        <taxon>Eukaryota</taxon>
        <taxon>Fungi</taxon>
        <taxon>Dikarya</taxon>
        <taxon>Ascomycota</taxon>
        <taxon>Pezizomycotina</taxon>
        <taxon>Eurotiomycetes</taxon>
        <taxon>Eurotiomycetidae</taxon>
        <taxon>Eurotiales</taxon>
        <taxon>Aspergillaceae</taxon>
        <taxon>Penicillium</taxon>
    </lineage>
</organism>
<dbReference type="EMBL" id="JAQJAN010000019">
    <property type="protein sequence ID" value="KAJ5709443.1"/>
    <property type="molecule type" value="Genomic_DNA"/>
</dbReference>
<reference evidence="2" key="1">
    <citation type="journal article" date="2023" name="IMA Fungus">
        <title>Comparative genomic study of the Penicillium genus elucidates a diverse pangenome and 15 lateral gene transfer events.</title>
        <authorList>
            <person name="Petersen C."/>
            <person name="Sorensen T."/>
            <person name="Nielsen M.R."/>
            <person name="Sondergaard T.E."/>
            <person name="Sorensen J.L."/>
            <person name="Fitzpatrick D.A."/>
            <person name="Frisvad J.C."/>
            <person name="Nielsen K.L."/>
        </authorList>
    </citation>
    <scope>NUCLEOTIDE SEQUENCE</scope>
    <source>
        <strain evidence="2">IBT 17514</strain>
    </source>
</reference>